<evidence type="ECO:0000313" key="1">
    <source>
        <dbReference type="EMBL" id="ABO99980.1"/>
    </source>
</evidence>
<sequence length="346" mass="39101">MADEGELSALVCDNGSGMVKAGFAGDDQADWWKFRGDDQADRWKFRACTHLNTLLLLLLGYLAFHRPQFILGLGHRTRAKTVRFAIVTACSSNHAAENLDMLRSLADSRYGGIVSVYYMHKVDALDMAHAEFRLLQKYKLQLKKVKAQIKLQTLVIEEQERLDTYCFKPRVVQMFLRVFDDLDAFMWADSSTRFLGNPETWVSHVLEDGVGFAGRLGALGMGVNTHPATYAYLNVDRTKFKNFTEIAATYWIANLQSDVYKTVLAPWIACGVHNCLSCMAPPGSSRKLTKPRKGPPSTEYIVHRYDQSVLSILLYEWDWQSAGNIQIGNLKYIDVQKVSGSKTPLR</sequence>
<dbReference type="EMBL" id="CP000595">
    <property type="protein sequence ID" value="ABO99980.1"/>
    <property type="molecule type" value="Genomic_DNA"/>
</dbReference>
<dbReference type="STRING" id="436017.A4S826"/>
<dbReference type="KEGG" id="olu:OSTLU_27704"/>
<reference evidence="1 2" key="1">
    <citation type="journal article" date="2007" name="Proc. Natl. Acad. Sci. U.S.A.">
        <title>The tiny eukaryote Ostreococcus provides genomic insights into the paradox of plankton speciation.</title>
        <authorList>
            <person name="Palenik B."/>
            <person name="Grimwood J."/>
            <person name="Aerts A."/>
            <person name="Rouze P."/>
            <person name="Salamov A."/>
            <person name="Putnam N."/>
            <person name="Dupont C."/>
            <person name="Jorgensen R."/>
            <person name="Derelle E."/>
            <person name="Rombauts S."/>
            <person name="Zhou K."/>
            <person name="Otillar R."/>
            <person name="Merchant S.S."/>
            <person name="Podell S."/>
            <person name="Gaasterland T."/>
            <person name="Napoli C."/>
            <person name="Gendler K."/>
            <person name="Manuell A."/>
            <person name="Tai V."/>
            <person name="Vallon O."/>
            <person name="Piganeau G."/>
            <person name="Jancek S."/>
            <person name="Heijde M."/>
            <person name="Jabbari K."/>
            <person name="Bowler C."/>
            <person name="Lohr M."/>
            <person name="Robbens S."/>
            <person name="Werner G."/>
            <person name="Dubchak I."/>
            <person name="Pazour G.J."/>
            <person name="Ren Q."/>
            <person name="Paulsen I."/>
            <person name="Delwiche C."/>
            <person name="Schmutz J."/>
            <person name="Rokhsar D."/>
            <person name="Van de Peer Y."/>
            <person name="Moreau H."/>
            <person name="Grigoriev I.V."/>
        </authorList>
    </citation>
    <scope>NUCLEOTIDE SEQUENCE [LARGE SCALE GENOMIC DNA]</scope>
    <source>
        <strain evidence="1 2">CCE9901</strain>
    </source>
</reference>
<name>A4S826_OSTLU</name>
<dbReference type="OrthoDB" id="5954868at2759"/>
<dbReference type="HOGENOM" id="CLU_802621_0_0_1"/>
<evidence type="ECO:0000313" key="2">
    <source>
        <dbReference type="Proteomes" id="UP000001568"/>
    </source>
</evidence>
<accession>A4S826</accession>
<dbReference type="GeneID" id="5005824"/>
<protein>
    <submittedName>
        <fullName evidence="1">Uncharacterized protein</fullName>
    </submittedName>
</protein>
<dbReference type="AlphaFoldDB" id="A4S826"/>
<dbReference type="Proteomes" id="UP000001568">
    <property type="component" value="Chromosome 15"/>
</dbReference>
<dbReference type="PANTHER" id="PTHR31389:SF4">
    <property type="entry name" value="LD39211P"/>
    <property type="match status" value="1"/>
</dbReference>
<dbReference type="RefSeq" id="XP_001421687.1">
    <property type="nucleotide sequence ID" value="XM_001421650.1"/>
</dbReference>
<proteinExistence type="predicted"/>
<keyword evidence="2" id="KW-1185">Reference proteome</keyword>
<dbReference type="Gene3D" id="3.30.420.40">
    <property type="match status" value="1"/>
</dbReference>
<dbReference type="Gramene" id="ABO99980">
    <property type="protein sequence ID" value="ABO99980"/>
    <property type="gene ID" value="OSTLU_27704"/>
</dbReference>
<organism evidence="1 2">
    <name type="scientific">Ostreococcus lucimarinus (strain CCE9901)</name>
    <dbReference type="NCBI Taxonomy" id="436017"/>
    <lineage>
        <taxon>Eukaryota</taxon>
        <taxon>Viridiplantae</taxon>
        <taxon>Chlorophyta</taxon>
        <taxon>Mamiellophyceae</taxon>
        <taxon>Mamiellales</taxon>
        <taxon>Bathycoccaceae</taxon>
        <taxon>Ostreococcus</taxon>
    </lineage>
</organism>
<dbReference type="PANTHER" id="PTHR31389">
    <property type="entry name" value="LD39211P"/>
    <property type="match status" value="1"/>
</dbReference>
<gene>
    <name evidence="1" type="ORF">OSTLU_27704</name>
</gene>